<protein>
    <submittedName>
        <fullName evidence="1">Transmembrane protein</fullName>
    </submittedName>
</protein>
<accession>A0ACB8N197</accession>
<organism evidence="1 2">
    <name type="scientific">Citrus sinensis</name>
    <name type="common">Sweet orange</name>
    <name type="synonym">Citrus aurantium var. sinensis</name>
    <dbReference type="NCBI Taxonomy" id="2711"/>
    <lineage>
        <taxon>Eukaryota</taxon>
        <taxon>Viridiplantae</taxon>
        <taxon>Streptophyta</taxon>
        <taxon>Embryophyta</taxon>
        <taxon>Tracheophyta</taxon>
        <taxon>Spermatophyta</taxon>
        <taxon>Magnoliopsida</taxon>
        <taxon>eudicotyledons</taxon>
        <taxon>Gunneridae</taxon>
        <taxon>Pentapetalae</taxon>
        <taxon>rosids</taxon>
        <taxon>malvids</taxon>
        <taxon>Sapindales</taxon>
        <taxon>Rutaceae</taxon>
        <taxon>Aurantioideae</taxon>
        <taxon>Citrus</taxon>
    </lineage>
</organism>
<keyword evidence="1" id="KW-0812">Transmembrane</keyword>
<dbReference type="EMBL" id="CM039171">
    <property type="protein sequence ID" value="KAH9791898.1"/>
    <property type="molecule type" value="Genomic_DNA"/>
</dbReference>
<sequence>MADWGPVIIATVLFVLLTPGLLFQLPAKGRVVEFANMQTSSASIFVHSVIFFGLVTIFLIAIGIHIPTG</sequence>
<evidence type="ECO:0000313" key="2">
    <source>
        <dbReference type="Proteomes" id="UP000829398"/>
    </source>
</evidence>
<proteinExistence type="predicted"/>
<gene>
    <name evidence="1" type="ORF">KPL71_003912</name>
</gene>
<evidence type="ECO:0000313" key="1">
    <source>
        <dbReference type="EMBL" id="KAH9791898.1"/>
    </source>
</evidence>
<reference evidence="2" key="1">
    <citation type="journal article" date="2023" name="Hortic. Res.">
        <title>A chromosome-level phased genome enabling allele-level studies in sweet orange: a case study on citrus Huanglongbing tolerance.</title>
        <authorList>
            <person name="Wu B."/>
            <person name="Yu Q."/>
            <person name="Deng Z."/>
            <person name="Duan Y."/>
            <person name="Luo F."/>
            <person name="Gmitter F. Jr."/>
        </authorList>
    </citation>
    <scope>NUCLEOTIDE SEQUENCE [LARGE SCALE GENOMIC DNA]</scope>
    <source>
        <strain evidence="2">cv. Valencia</strain>
    </source>
</reference>
<dbReference type="Proteomes" id="UP000829398">
    <property type="component" value="Chromosome 2"/>
</dbReference>
<comment type="caution">
    <text evidence="1">The sequence shown here is derived from an EMBL/GenBank/DDBJ whole genome shotgun (WGS) entry which is preliminary data.</text>
</comment>
<keyword evidence="2" id="KW-1185">Reference proteome</keyword>
<name>A0ACB8N197_CITSI</name>
<keyword evidence="1" id="KW-0472">Membrane</keyword>